<dbReference type="SUPFAM" id="SSF53795">
    <property type="entry name" value="PEP carboxykinase-like"/>
    <property type="match status" value="1"/>
</dbReference>
<gene>
    <name evidence="1" type="ORF">HDF25_003121</name>
</gene>
<evidence type="ECO:0000313" key="1">
    <source>
        <dbReference type="EMBL" id="MBB6500958.1"/>
    </source>
</evidence>
<proteinExistence type="predicted"/>
<evidence type="ECO:0000313" key="2">
    <source>
        <dbReference type="Proteomes" id="UP000521017"/>
    </source>
</evidence>
<evidence type="ECO:0008006" key="3">
    <source>
        <dbReference type="Google" id="ProtNLM"/>
    </source>
</evidence>
<comment type="caution">
    <text evidence="1">The sequence shown here is derived from an EMBL/GenBank/DDBJ whole genome shotgun (WGS) entry which is preliminary data.</text>
</comment>
<dbReference type="InterPro" id="IPR027417">
    <property type="entry name" value="P-loop_NTPase"/>
</dbReference>
<dbReference type="Proteomes" id="UP000521017">
    <property type="component" value="Unassembled WGS sequence"/>
</dbReference>
<name>A0A7X0ML13_9SPHI</name>
<protein>
    <recommendedName>
        <fullName evidence="3">Phosphoenolpyruvate carboxykinase</fullName>
    </recommendedName>
</protein>
<dbReference type="Gene3D" id="3.40.50.300">
    <property type="entry name" value="P-loop containing nucleotide triphosphate hydrolases"/>
    <property type="match status" value="1"/>
</dbReference>
<accession>A0A7X0ML13</accession>
<organism evidence="1 2">
    <name type="scientific">Pedobacter cryoconitis</name>
    <dbReference type="NCBI Taxonomy" id="188932"/>
    <lineage>
        <taxon>Bacteria</taxon>
        <taxon>Pseudomonadati</taxon>
        <taxon>Bacteroidota</taxon>
        <taxon>Sphingobacteriia</taxon>
        <taxon>Sphingobacteriales</taxon>
        <taxon>Sphingobacteriaceae</taxon>
        <taxon>Pedobacter</taxon>
    </lineage>
</organism>
<dbReference type="EMBL" id="JACHCC010000008">
    <property type="protein sequence ID" value="MBB6500958.1"/>
    <property type="molecule type" value="Genomic_DNA"/>
</dbReference>
<sequence>MEKQVVYYKIANLLFELIVPKGLSAQVLLPNFSLFFVQKEKETGSDIVSRIELVFGETDIDVSEAKLLSDISILWGDRFQFYDLGAEYLTQVQTDQTGLLCRMTCTKDFSIVRVFIPKEITDLNMILSWLLMIVFAQVAVFHQSILIHASVVEREGEAYAFLGQSGTGKSTHSGLWVENLKDFTLLNDDNPVIQIKNDGKIAVFGTPWSGKTACYRNQERTLKGFVRLKQSGSNQFYPKSNKEALVTVLPSCSGIRWNKDLFSNMIGVLTHIVKCVPIGELYCLPNGEAALLCYHKISNMKQAKRG</sequence>
<reference evidence="1 2" key="1">
    <citation type="submission" date="2020-08" db="EMBL/GenBank/DDBJ databases">
        <title>Genomic Encyclopedia of Type Strains, Phase IV (KMG-V): Genome sequencing to study the core and pangenomes of soil and plant-associated prokaryotes.</title>
        <authorList>
            <person name="Whitman W."/>
        </authorList>
    </citation>
    <scope>NUCLEOTIDE SEQUENCE [LARGE SCALE GENOMIC DNA]</scope>
    <source>
        <strain evidence="1 2">M2T3</strain>
    </source>
</reference>
<dbReference type="AlphaFoldDB" id="A0A7X0ML13"/>
<dbReference type="RefSeq" id="WP_184626255.1">
    <property type="nucleotide sequence ID" value="NZ_JACHCC010000008.1"/>
</dbReference>